<evidence type="ECO:0000259" key="2">
    <source>
        <dbReference type="Pfam" id="PF20231"/>
    </source>
</evidence>
<dbReference type="EMBL" id="JAGFBS010000047">
    <property type="protein sequence ID" value="KAG6370625.1"/>
    <property type="molecule type" value="Genomic_DNA"/>
</dbReference>
<organism evidence="3 4">
    <name type="scientific">Boletus reticuloceps</name>
    <dbReference type="NCBI Taxonomy" id="495285"/>
    <lineage>
        <taxon>Eukaryota</taxon>
        <taxon>Fungi</taxon>
        <taxon>Dikarya</taxon>
        <taxon>Basidiomycota</taxon>
        <taxon>Agaricomycotina</taxon>
        <taxon>Agaricomycetes</taxon>
        <taxon>Agaricomycetidae</taxon>
        <taxon>Boletales</taxon>
        <taxon>Boletineae</taxon>
        <taxon>Boletaceae</taxon>
        <taxon>Boletoideae</taxon>
        <taxon>Boletus</taxon>
    </lineage>
</organism>
<comment type="caution">
    <text evidence="3">The sequence shown here is derived from an EMBL/GenBank/DDBJ whole genome shotgun (WGS) entry which is preliminary data.</text>
</comment>
<evidence type="ECO:0000313" key="3">
    <source>
        <dbReference type="EMBL" id="KAG6370625.1"/>
    </source>
</evidence>
<reference evidence="3" key="1">
    <citation type="submission" date="2021-03" db="EMBL/GenBank/DDBJ databases">
        <title>Evolutionary innovations through gain and loss of genes in the ectomycorrhizal Boletales.</title>
        <authorList>
            <person name="Wu G."/>
            <person name="Miyauchi S."/>
            <person name="Morin E."/>
            <person name="Yang Z.-L."/>
            <person name="Xu J."/>
            <person name="Martin F.M."/>
        </authorList>
    </citation>
    <scope>NUCLEOTIDE SEQUENCE</scope>
    <source>
        <strain evidence="3">BR01</strain>
    </source>
</reference>
<proteinExistence type="predicted"/>
<dbReference type="InterPro" id="IPR046496">
    <property type="entry name" value="DUF6589"/>
</dbReference>
<sequence length="631" mass="71626">MHTPYNVINTLAHLGVSISTDAINMAVRSLSLESERALQSLGHSLVASYAYDNFDVDLKSEVPMVEKSNTSLKHLTSGLLFPLAHGVVPDDLRCSDELWKKSALNPEVERPDMRTWWDLVNLHDPEVHPTNFKPPRYHEFNAWMFLQDLCTHGPEYFRQFKPKITHPEPIEPIPHVKTPIFAARAMDINNSTISGNIRAVIELLKQGGIYESAQMVSGEEIDNDTTGPDSADISQHVILVHGDLGTGEQLHAAQLCRSIEATPWDRFQHVVFIPGLFHLKMACADAIWRCFIQPPGAREDETCLMKDISICRRLNCWQAYVQAKIQGLSSLDHFTSTKPMIDDLKSMADEIVQQFVATHEIQCMRRKPDASRNIQFENSLLMNKYFLLYEEMLYAMNRGDIGQVETCIIDWIPILKATGKHKYATHMLNFMLNVHFVYPPGLRLVRSSVLPNRSPRTEYRRAVRYHLLVNPTGQPMKWRAVDYCVELNNLFTKVNKRPLTSQPCSSHRQAKNGGKGPNRTIERIILESPLVQVYRNIQKIVQTNFEHTHLTSNHAAPNMAKTYSKLQEILQTSSPHIVHAGRKSQHVVDDLSDKGFAMMEKVPGGEGYRSENGVVGNEDKADLEDVLVELL</sequence>
<accession>A0A8I3A5K1</accession>
<evidence type="ECO:0000256" key="1">
    <source>
        <dbReference type="SAM" id="MobiDB-lite"/>
    </source>
</evidence>
<protein>
    <recommendedName>
        <fullName evidence="2">DUF6589 domain-containing protein</fullName>
    </recommendedName>
</protein>
<gene>
    <name evidence="3" type="ORF">JVT61DRAFT_11251</name>
</gene>
<feature type="domain" description="DUF6589" evidence="2">
    <location>
        <begin position="132"/>
        <end position="554"/>
    </location>
</feature>
<dbReference type="Pfam" id="PF20231">
    <property type="entry name" value="DUF6589"/>
    <property type="match status" value="1"/>
</dbReference>
<feature type="region of interest" description="Disordered" evidence="1">
    <location>
        <begin position="499"/>
        <end position="518"/>
    </location>
</feature>
<name>A0A8I3A5K1_9AGAM</name>
<keyword evidence="4" id="KW-1185">Reference proteome</keyword>
<evidence type="ECO:0000313" key="4">
    <source>
        <dbReference type="Proteomes" id="UP000683000"/>
    </source>
</evidence>
<dbReference type="OrthoDB" id="4743193at2759"/>
<dbReference type="Proteomes" id="UP000683000">
    <property type="component" value="Unassembled WGS sequence"/>
</dbReference>
<dbReference type="AlphaFoldDB" id="A0A8I3A5K1"/>